<proteinExistence type="predicted"/>
<dbReference type="Proteomes" id="UP000605201">
    <property type="component" value="Unassembled WGS sequence"/>
</dbReference>
<evidence type="ECO:0000256" key="1">
    <source>
        <dbReference type="SAM" id="MobiDB-lite"/>
    </source>
</evidence>
<gene>
    <name evidence="2" type="ORF">H8D96_00485</name>
</gene>
<evidence type="ECO:0000313" key="3">
    <source>
        <dbReference type="Proteomes" id="UP000605201"/>
    </source>
</evidence>
<feature type="compositionally biased region" description="Basic and acidic residues" evidence="1">
    <location>
        <begin position="1"/>
        <end position="32"/>
    </location>
</feature>
<feature type="region of interest" description="Disordered" evidence="1">
    <location>
        <begin position="166"/>
        <end position="211"/>
    </location>
</feature>
<sequence length="241" mass="27444">MKDSDEKKDNDRNDKKDKIIEKKTDGNLDHISESPTVEEPESNSKLADEEPKIYKGYSDHIRFGLGKSKASYAGTTATIDNLVYQPLRGSAYYGQSYFHQKAGKSFAEKISPLVGKTVASIYGTAFSTVASPTIDDQFKLQNEISELRAKYSEKLKEVHSLKEDSKEAEEKLKEVHSLKEDSKEAEEKLKEVHSLKEDSKEAEEKLKEAEKDRQELLKRENLNHLIARVNEEARQKLSLCF</sequence>
<accession>A0A8J6TNX1</accession>
<feature type="region of interest" description="Disordered" evidence="1">
    <location>
        <begin position="1"/>
        <end position="51"/>
    </location>
</feature>
<organism evidence="2 3">
    <name type="scientific">Candidatus Desulfatibia vada</name>
    <dbReference type="NCBI Taxonomy" id="2841696"/>
    <lineage>
        <taxon>Bacteria</taxon>
        <taxon>Pseudomonadati</taxon>
        <taxon>Thermodesulfobacteriota</taxon>
        <taxon>Desulfobacteria</taxon>
        <taxon>Desulfobacterales</taxon>
        <taxon>Desulfobacterales incertae sedis</taxon>
        <taxon>Candidatus Desulfatibia</taxon>
    </lineage>
</organism>
<protein>
    <submittedName>
        <fullName evidence="2">Uncharacterized protein</fullName>
    </submittedName>
</protein>
<dbReference type="AlphaFoldDB" id="A0A8J6TNX1"/>
<dbReference type="EMBL" id="JACNIG010000029">
    <property type="protein sequence ID" value="MBC8430373.1"/>
    <property type="molecule type" value="Genomic_DNA"/>
</dbReference>
<comment type="caution">
    <text evidence="2">The sequence shown here is derived from an EMBL/GenBank/DDBJ whole genome shotgun (WGS) entry which is preliminary data.</text>
</comment>
<evidence type="ECO:0000313" key="2">
    <source>
        <dbReference type="EMBL" id="MBC8430373.1"/>
    </source>
</evidence>
<reference evidence="2 3" key="1">
    <citation type="submission" date="2020-08" db="EMBL/GenBank/DDBJ databases">
        <title>Bridging the membrane lipid divide: bacteria of the FCB group superphylum have the potential to synthesize archaeal ether lipids.</title>
        <authorList>
            <person name="Villanueva L."/>
            <person name="Von Meijenfeldt F.A.B."/>
            <person name="Westbye A.B."/>
            <person name="Yadav S."/>
            <person name="Hopmans E.C."/>
            <person name="Dutilh B.E."/>
            <person name="Sinninghe Damste J.S."/>
        </authorList>
    </citation>
    <scope>NUCLEOTIDE SEQUENCE [LARGE SCALE GENOMIC DNA]</scope>
    <source>
        <strain evidence="2">NIOZ-UU17</strain>
    </source>
</reference>
<name>A0A8J6TNX1_9BACT</name>